<comment type="caution">
    <text evidence="2">The sequence shown here is derived from an EMBL/GenBank/DDBJ whole genome shotgun (WGS) entry which is preliminary data.</text>
</comment>
<dbReference type="InterPro" id="IPR003593">
    <property type="entry name" value="AAA+_ATPase"/>
</dbReference>
<sequence length="903" mass="104271">MFGSKKAEFVHLFQEFADAFPFTSDGQKHISLYDENRQTGRHNFQEIQAAVARGEDITDLVLLKLLPHAGTVSNEARGAWVHHAPSISGNLKKWYESDGKSYDWTAIAQAIFNFVQRCVTDPTELKDACLEFSSLTCSKGFQVGMLTPILNALRPDEFLLVNKKPWRVINYFEDTSYNALLTGYPQINTELQRMIQAVAPEMRQICPNVALHNNDLFDMFCHWLVAVKKYTFDVRYWKIAPGETAWQWEECRDQGFIAIEWDELGDISTLDHKEFDERRDQLIAQHPELKWKKSGVNQVYVFAQIKPGDYIVANKGKTKVLGIGTVTGTYYFEPNAPRQKHRLPVHWHDLTPKDVDQKDWQRTLVALNPEIFEAIVGDTMLPQTVPSQVNSQCPFTAKTFELLAELNASPRKTTYLARRDDFKQQLEEPFQKLLRQVATQLPAAITEQMETERKLFARIPKNDFNHGGAWDFYWGAFYLKGGKRIEDAQLFLWMNHERLEFGFYIGAYGGAQRQQFLTNCQTHYDALLTLLEPSLADDDIWYGIRGSQTKLDWKDWLKNPQGLDIHVDMRLSRQDVLSRSTEQLIDQITQTYKRFFPLILLAITEEPLPLLLDYLEPLDDDDIEAKVLNTPYSLAACAASTYLDESLLGDWVEAIERKGQAVLYGPPGTGKTFLARCFAKHLISEGDGFVELVQFHPAYTYEDFIEGIRPQMGKSGLEYPHVPGRLLEFCEKAEQRHDRCVLIIDEINRANLAQVFGELMYLLEYRDEEINLASGRKFRIPTNVRIISTMNTADRSIALVDHALRRRFAFLYVPPNYEGLRKYHQLTGYATENLVNLLQHINAQIGDSHYQLGTSFFLRENLDAELKSIWQLEIEPYLEEFFFDQSDKMKNLRWAQVEGQLRP</sequence>
<dbReference type="InterPro" id="IPR027417">
    <property type="entry name" value="P-loop_NTPase"/>
</dbReference>
<name>A0ABV0KP99_9CYAN</name>
<protein>
    <submittedName>
        <fullName evidence="2">AAA family ATPase</fullName>
    </submittedName>
</protein>
<dbReference type="InterPro" id="IPR011704">
    <property type="entry name" value="ATPase_dyneun-rel_AAA"/>
</dbReference>
<feature type="domain" description="AAA+ ATPase" evidence="1">
    <location>
        <begin position="657"/>
        <end position="818"/>
    </location>
</feature>
<dbReference type="SUPFAM" id="SSF52540">
    <property type="entry name" value="P-loop containing nucleoside triphosphate hydrolases"/>
    <property type="match status" value="1"/>
</dbReference>
<evidence type="ECO:0000313" key="2">
    <source>
        <dbReference type="EMBL" id="MEP1061062.1"/>
    </source>
</evidence>
<dbReference type="SMART" id="SM00382">
    <property type="entry name" value="AAA"/>
    <property type="match status" value="1"/>
</dbReference>
<keyword evidence="3" id="KW-1185">Reference proteome</keyword>
<proteinExistence type="predicted"/>
<dbReference type="PANTHER" id="PTHR37291:SF1">
    <property type="entry name" value="TYPE IV METHYL-DIRECTED RESTRICTION ENZYME ECOKMCRB SUBUNIT"/>
    <property type="match status" value="1"/>
</dbReference>
<evidence type="ECO:0000313" key="3">
    <source>
        <dbReference type="Proteomes" id="UP001476950"/>
    </source>
</evidence>
<organism evidence="2 3">
    <name type="scientific">Stenomitos frigidus AS-A4</name>
    <dbReference type="NCBI Taxonomy" id="2933935"/>
    <lineage>
        <taxon>Bacteria</taxon>
        <taxon>Bacillati</taxon>
        <taxon>Cyanobacteriota</taxon>
        <taxon>Cyanophyceae</taxon>
        <taxon>Leptolyngbyales</taxon>
        <taxon>Leptolyngbyaceae</taxon>
        <taxon>Stenomitos</taxon>
    </lineage>
</organism>
<dbReference type="PANTHER" id="PTHR37291">
    <property type="entry name" value="5-METHYLCYTOSINE-SPECIFIC RESTRICTION ENZYME B"/>
    <property type="match status" value="1"/>
</dbReference>
<reference evidence="2 3" key="1">
    <citation type="submission" date="2022-04" db="EMBL/GenBank/DDBJ databases">
        <title>Positive selection, recombination, and allopatry shape intraspecific diversity of widespread and dominant cyanobacteria.</title>
        <authorList>
            <person name="Wei J."/>
            <person name="Shu W."/>
            <person name="Hu C."/>
        </authorList>
    </citation>
    <scope>NUCLEOTIDE SEQUENCE [LARGE SCALE GENOMIC DNA]</scope>
    <source>
        <strain evidence="2 3">AS-A4</strain>
    </source>
</reference>
<dbReference type="Proteomes" id="UP001476950">
    <property type="component" value="Unassembled WGS sequence"/>
</dbReference>
<dbReference type="CDD" id="cd00009">
    <property type="entry name" value="AAA"/>
    <property type="match status" value="1"/>
</dbReference>
<evidence type="ECO:0000259" key="1">
    <source>
        <dbReference type="SMART" id="SM00382"/>
    </source>
</evidence>
<dbReference type="InterPro" id="IPR052934">
    <property type="entry name" value="Methyl-DNA_Rec/Restrict_Enz"/>
</dbReference>
<gene>
    <name evidence="2" type="ORF">NDI38_21760</name>
</gene>
<accession>A0ABV0KP99</accession>
<dbReference type="Pfam" id="PF07728">
    <property type="entry name" value="AAA_5"/>
    <property type="match status" value="1"/>
</dbReference>
<dbReference type="RefSeq" id="WP_190449842.1">
    <property type="nucleotide sequence ID" value="NZ_JAMPLM010000026.1"/>
</dbReference>
<dbReference type="EMBL" id="JAMPLM010000026">
    <property type="protein sequence ID" value="MEP1061062.1"/>
    <property type="molecule type" value="Genomic_DNA"/>
</dbReference>
<dbReference type="Gene3D" id="3.40.50.300">
    <property type="entry name" value="P-loop containing nucleotide triphosphate hydrolases"/>
    <property type="match status" value="1"/>
</dbReference>